<feature type="non-terminal residue" evidence="9">
    <location>
        <position position="221"/>
    </location>
</feature>
<dbReference type="EC" id="6.5.1.8" evidence="2"/>
<reference evidence="9" key="1">
    <citation type="journal article" date="2014" name="Front. Microbiol.">
        <title>High frequency of phylogenetically diverse reductive dehalogenase-homologous genes in deep subseafloor sedimentary metagenomes.</title>
        <authorList>
            <person name="Kawai M."/>
            <person name="Futagami T."/>
            <person name="Toyoda A."/>
            <person name="Takaki Y."/>
            <person name="Nishi S."/>
            <person name="Hori S."/>
            <person name="Arai W."/>
            <person name="Tsubouchi T."/>
            <person name="Morono Y."/>
            <person name="Uchiyama I."/>
            <person name="Ito T."/>
            <person name="Fujiyama A."/>
            <person name="Inagaki F."/>
            <person name="Takami H."/>
        </authorList>
    </citation>
    <scope>NUCLEOTIDE SEQUENCE</scope>
    <source>
        <strain evidence="9">Expedition CK06-06</strain>
    </source>
</reference>
<dbReference type="GO" id="GO:0046872">
    <property type="term" value="F:metal ion binding"/>
    <property type="evidence" value="ECO:0007669"/>
    <property type="project" value="UniProtKB-KW"/>
</dbReference>
<keyword evidence="4" id="KW-0479">Metal-binding</keyword>
<evidence type="ECO:0000256" key="4">
    <source>
        <dbReference type="ARBA" id="ARBA00022723"/>
    </source>
</evidence>
<dbReference type="AlphaFoldDB" id="X0WLV1"/>
<dbReference type="InterPro" id="IPR036025">
    <property type="entry name" value="RtcB-like_sf"/>
</dbReference>
<gene>
    <name evidence="9" type="ORF">S01H1_37774</name>
</gene>
<keyword evidence="6" id="KW-0342">GTP-binding</keyword>
<dbReference type="PANTHER" id="PTHR11118">
    <property type="entry name" value="RNA-SPLICING LIGASE RTCB HOMOLOG"/>
    <property type="match status" value="1"/>
</dbReference>
<evidence type="ECO:0000256" key="6">
    <source>
        <dbReference type="ARBA" id="ARBA00023134"/>
    </source>
</evidence>
<evidence type="ECO:0000256" key="8">
    <source>
        <dbReference type="ARBA" id="ARBA00047746"/>
    </source>
</evidence>
<accession>X0WLV1</accession>
<comment type="catalytic activity">
    <reaction evidence="8">
        <text>a 3'-end 3'-phospho-ribonucleotide-RNA + a 5'-end dephospho-ribonucleoside-RNA + GTP = a ribonucleotidyl-ribonucleotide-RNA + GMP + diphosphate</text>
        <dbReference type="Rhea" id="RHEA:68076"/>
        <dbReference type="Rhea" id="RHEA-COMP:10463"/>
        <dbReference type="Rhea" id="RHEA-COMP:13936"/>
        <dbReference type="Rhea" id="RHEA-COMP:17355"/>
        <dbReference type="ChEBI" id="CHEBI:33019"/>
        <dbReference type="ChEBI" id="CHEBI:37565"/>
        <dbReference type="ChEBI" id="CHEBI:58115"/>
        <dbReference type="ChEBI" id="CHEBI:83062"/>
        <dbReference type="ChEBI" id="CHEBI:138284"/>
        <dbReference type="ChEBI" id="CHEBI:173118"/>
        <dbReference type="EC" id="6.5.1.8"/>
    </reaction>
</comment>
<dbReference type="EMBL" id="BARS01023736">
    <property type="protein sequence ID" value="GAG13681.1"/>
    <property type="molecule type" value="Genomic_DNA"/>
</dbReference>
<dbReference type="Pfam" id="PF01139">
    <property type="entry name" value="RtcB"/>
    <property type="match status" value="1"/>
</dbReference>
<evidence type="ECO:0000313" key="9">
    <source>
        <dbReference type="EMBL" id="GAG13681.1"/>
    </source>
</evidence>
<dbReference type="PANTHER" id="PTHR11118:SF1">
    <property type="entry name" value="RNA-SPLICING LIGASE RTCB HOMOLOG"/>
    <property type="match status" value="1"/>
</dbReference>
<evidence type="ECO:0000256" key="2">
    <source>
        <dbReference type="ARBA" id="ARBA00012726"/>
    </source>
</evidence>
<comment type="caution">
    <text evidence="9">The sequence shown here is derived from an EMBL/GenBank/DDBJ whole genome shotgun (WGS) entry which is preliminary data.</text>
</comment>
<keyword evidence="7" id="KW-0464">Manganese</keyword>
<keyword evidence="5" id="KW-0547">Nucleotide-binding</keyword>
<evidence type="ECO:0000256" key="3">
    <source>
        <dbReference type="ARBA" id="ARBA00022598"/>
    </source>
</evidence>
<dbReference type="Gene3D" id="3.90.1860.10">
    <property type="entry name" value="tRNA-splicing ligase RtcB"/>
    <property type="match status" value="1"/>
</dbReference>
<evidence type="ECO:0000256" key="1">
    <source>
        <dbReference type="ARBA" id="ARBA00001936"/>
    </source>
</evidence>
<dbReference type="SUPFAM" id="SSF103365">
    <property type="entry name" value="Hypothetical protein PH1602"/>
    <property type="match status" value="1"/>
</dbReference>
<keyword evidence="3" id="KW-0436">Ligase</keyword>
<name>X0WLV1_9ZZZZ</name>
<organism evidence="9">
    <name type="scientific">marine sediment metagenome</name>
    <dbReference type="NCBI Taxonomy" id="412755"/>
    <lineage>
        <taxon>unclassified sequences</taxon>
        <taxon>metagenomes</taxon>
        <taxon>ecological metagenomes</taxon>
    </lineage>
</organism>
<dbReference type="GO" id="GO:0005525">
    <property type="term" value="F:GTP binding"/>
    <property type="evidence" value="ECO:0007669"/>
    <property type="project" value="UniProtKB-KW"/>
</dbReference>
<dbReference type="GO" id="GO:0003972">
    <property type="term" value="F:RNA ligase (ATP) activity"/>
    <property type="evidence" value="ECO:0007669"/>
    <property type="project" value="TreeGrafter"/>
</dbReference>
<dbReference type="PROSITE" id="PS01288">
    <property type="entry name" value="UPF0027"/>
    <property type="match status" value="1"/>
</dbReference>
<comment type="cofactor">
    <cofactor evidence="1">
        <name>Mn(2+)</name>
        <dbReference type="ChEBI" id="CHEBI:29035"/>
    </cofactor>
</comment>
<dbReference type="GO" id="GO:0170057">
    <property type="term" value="F:RNA ligase (GTP) activity"/>
    <property type="evidence" value="ECO:0007669"/>
    <property type="project" value="UniProtKB-EC"/>
</dbReference>
<evidence type="ECO:0000256" key="5">
    <source>
        <dbReference type="ARBA" id="ARBA00022741"/>
    </source>
</evidence>
<proteinExistence type="predicted"/>
<dbReference type="InterPro" id="IPR001233">
    <property type="entry name" value="RtcB"/>
</dbReference>
<sequence>MGKNWKQILHRVDELRWDLSRDYKKGMRVPGRIYASEKMLDAMAGDEAIEQVANVAFLPGIVGHSLAMPDIHWGYGFPIGGVAATRLDDGVVSPGGVGYDINCGVRVLRTNLRGDEIAPHVSALLNQMFRDVPAGLGLSGQLRVSMKEIENVLAEGARWAVEKGYGWPQDLDAIESDGALPGADPTKVSRRAKERGVPQLGTLGSGNHFLEIEVVDEIFYE</sequence>
<dbReference type="GO" id="GO:0006396">
    <property type="term" value="P:RNA processing"/>
    <property type="evidence" value="ECO:0007669"/>
    <property type="project" value="InterPro"/>
</dbReference>
<protein>
    <recommendedName>
        <fullName evidence="2">3'-phosphate/5'-hydroxy nucleic acid ligase</fullName>
        <ecNumber evidence="2">6.5.1.8</ecNumber>
    </recommendedName>
</protein>
<evidence type="ECO:0000256" key="7">
    <source>
        <dbReference type="ARBA" id="ARBA00023211"/>
    </source>
</evidence>